<dbReference type="Gene3D" id="1.20.120.450">
    <property type="entry name" value="dinb family like domain"/>
    <property type="match status" value="1"/>
</dbReference>
<dbReference type="Proteomes" id="UP001321542">
    <property type="component" value="Chromosome"/>
</dbReference>
<accession>A0ABN5V7N2</accession>
<protein>
    <recommendedName>
        <fullName evidence="3">Mini-circle protein</fullName>
    </recommendedName>
</protein>
<reference evidence="1 2" key="2">
    <citation type="journal article" date="2023" name="ChemBioChem">
        <title>Acyltransferase Domain Exchange between Two Independent Type I Polyketide Synthases in the Same Producer Strain of Macrolide Antibiotics.</title>
        <authorList>
            <person name="Kudo F."/>
            <person name="Kishikawa K."/>
            <person name="Tsuboi K."/>
            <person name="Kido T."/>
            <person name="Usui T."/>
            <person name="Hashimoto J."/>
            <person name="Shin-Ya K."/>
            <person name="Miyanaga A."/>
            <person name="Eguchi T."/>
        </authorList>
    </citation>
    <scope>NUCLEOTIDE SEQUENCE [LARGE SCALE GENOMIC DNA]</scope>
    <source>
        <strain evidence="1 2">A-8890</strain>
    </source>
</reference>
<dbReference type="InterPro" id="IPR007061">
    <property type="entry name" value="MST-like"/>
</dbReference>
<organism evidence="1 2">
    <name type="scientific">Streptomyces graminofaciens</name>
    <dbReference type="NCBI Taxonomy" id="68212"/>
    <lineage>
        <taxon>Bacteria</taxon>
        <taxon>Bacillati</taxon>
        <taxon>Actinomycetota</taxon>
        <taxon>Actinomycetes</taxon>
        <taxon>Kitasatosporales</taxon>
        <taxon>Streptomycetaceae</taxon>
        <taxon>Streptomyces</taxon>
    </lineage>
</organism>
<name>A0ABN5V7N2_9ACTN</name>
<dbReference type="EMBL" id="AP018448">
    <property type="protein sequence ID" value="BBC29291.1"/>
    <property type="molecule type" value="Genomic_DNA"/>
</dbReference>
<dbReference type="InterPro" id="IPR034660">
    <property type="entry name" value="DinB/YfiT-like"/>
</dbReference>
<dbReference type="SUPFAM" id="SSF109854">
    <property type="entry name" value="DinB/YfiT-like putative metalloenzymes"/>
    <property type="match status" value="1"/>
</dbReference>
<keyword evidence="2" id="KW-1185">Reference proteome</keyword>
<reference evidence="1 2" key="1">
    <citation type="journal article" date="2010" name="ChemBioChem">
        <title>Cloning and characterization of the biosynthetic gene cluster of 16-membered macrolide antibiotic FD-891: involvement of a dual functional cytochrome P450 monooxygenase catalyzing epoxidation and hydroxylation.</title>
        <authorList>
            <person name="Kudo F."/>
            <person name="Motegi A."/>
            <person name="Mizoue K."/>
            <person name="Eguchi T."/>
        </authorList>
    </citation>
    <scope>NUCLEOTIDE SEQUENCE [LARGE SCALE GENOMIC DNA]</scope>
    <source>
        <strain evidence="1 2">A-8890</strain>
    </source>
</reference>
<evidence type="ECO:0000313" key="1">
    <source>
        <dbReference type="EMBL" id="BBC29291.1"/>
    </source>
</evidence>
<dbReference type="Pfam" id="PF04978">
    <property type="entry name" value="MST"/>
    <property type="match status" value="1"/>
</dbReference>
<sequence length="196" mass="22420">MTGTEQQQSTEERHPEREFGWWDMFVHPDEDPRSDGGFEGERATLVGYLRDHRLTLELKCAGLDAEALARRSVPPSDMSLLGLVRHLARVEHYWFRSVMAGQDVPRLYRTEDGVDVEFDGAVADPEVVAEAWETWRGEVAFAERFVADTPDLATEGAHDDEPIAFREVLVHMIEEYARHMGHADFLRERIDGRIGQ</sequence>
<gene>
    <name evidence="1" type="ORF">SGFS_005850</name>
</gene>
<evidence type="ECO:0000313" key="2">
    <source>
        <dbReference type="Proteomes" id="UP001321542"/>
    </source>
</evidence>
<proteinExistence type="predicted"/>
<evidence type="ECO:0008006" key="3">
    <source>
        <dbReference type="Google" id="ProtNLM"/>
    </source>
</evidence>